<dbReference type="Gene3D" id="3.40.50.1820">
    <property type="entry name" value="alpha/beta hydrolase"/>
    <property type="match status" value="1"/>
</dbReference>
<proteinExistence type="predicted"/>
<reference evidence="2 3" key="1">
    <citation type="journal article" date="2024" name="G3 (Bethesda)">
        <title>Genome assembly of Hibiscus sabdariffa L. provides insights into metabolisms of medicinal natural products.</title>
        <authorList>
            <person name="Kim T."/>
        </authorList>
    </citation>
    <scope>NUCLEOTIDE SEQUENCE [LARGE SCALE GENOMIC DNA]</scope>
    <source>
        <strain evidence="2">TK-2024</strain>
        <tissue evidence="2">Old leaves</tissue>
    </source>
</reference>
<evidence type="ECO:0000256" key="1">
    <source>
        <dbReference type="SAM" id="SignalP"/>
    </source>
</evidence>
<sequence length="112" mass="12657">MAHFVLIHGICHGAWCWYMLVSLLQSAGHSIGPWCQWYQPQADRRAGLRVRLRPATDGIHGLFATTREAFMPNLHSPIATGIAEFFKSIMGEPVIDSQLWFDDALFGPKSFR</sequence>
<dbReference type="EMBL" id="JBBPBN010000006">
    <property type="protein sequence ID" value="KAK9036308.1"/>
    <property type="molecule type" value="Genomic_DNA"/>
</dbReference>
<organism evidence="2 3">
    <name type="scientific">Hibiscus sabdariffa</name>
    <name type="common">roselle</name>
    <dbReference type="NCBI Taxonomy" id="183260"/>
    <lineage>
        <taxon>Eukaryota</taxon>
        <taxon>Viridiplantae</taxon>
        <taxon>Streptophyta</taxon>
        <taxon>Embryophyta</taxon>
        <taxon>Tracheophyta</taxon>
        <taxon>Spermatophyta</taxon>
        <taxon>Magnoliopsida</taxon>
        <taxon>eudicotyledons</taxon>
        <taxon>Gunneridae</taxon>
        <taxon>Pentapetalae</taxon>
        <taxon>rosids</taxon>
        <taxon>malvids</taxon>
        <taxon>Malvales</taxon>
        <taxon>Malvaceae</taxon>
        <taxon>Malvoideae</taxon>
        <taxon>Hibiscus</taxon>
    </lineage>
</organism>
<keyword evidence="3" id="KW-1185">Reference proteome</keyword>
<keyword evidence="1" id="KW-0732">Signal</keyword>
<dbReference type="InterPro" id="IPR029058">
    <property type="entry name" value="AB_hydrolase_fold"/>
</dbReference>
<dbReference type="Proteomes" id="UP001396334">
    <property type="component" value="Unassembled WGS sequence"/>
</dbReference>
<feature type="signal peptide" evidence="1">
    <location>
        <begin position="1"/>
        <end position="16"/>
    </location>
</feature>
<feature type="chain" id="PRO_5046027378" evidence="1">
    <location>
        <begin position="17"/>
        <end position="112"/>
    </location>
</feature>
<accession>A0ABR2TGP2</accession>
<protein>
    <submittedName>
        <fullName evidence="2">Uncharacterized protein</fullName>
    </submittedName>
</protein>
<gene>
    <name evidence="2" type="ORF">V6N11_078314</name>
</gene>
<evidence type="ECO:0000313" key="2">
    <source>
        <dbReference type="EMBL" id="KAK9036308.1"/>
    </source>
</evidence>
<comment type="caution">
    <text evidence="2">The sequence shown here is derived from an EMBL/GenBank/DDBJ whole genome shotgun (WGS) entry which is preliminary data.</text>
</comment>
<name>A0ABR2TGP2_9ROSI</name>
<evidence type="ECO:0000313" key="3">
    <source>
        <dbReference type="Proteomes" id="UP001396334"/>
    </source>
</evidence>